<evidence type="ECO:0000313" key="1">
    <source>
        <dbReference type="EMBL" id="PSL01557.1"/>
    </source>
</evidence>
<evidence type="ECO:0000313" key="2">
    <source>
        <dbReference type="Proteomes" id="UP000243528"/>
    </source>
</evidence>
<gene>
    <name evidence="1" type="ORF">CLV30_11345</name>
</gene>
<accession>A0A2P8DWM1</accession>
<proteinExistence type="predicted"/>
<dbReference type="Proteomes" id="UP000243528">
    <property type="component" value="Unassembled WGS sequence"/>
</dbReference>
<keyword evidence="2" id="KW-1185">Reference proteome</keyword>
<organism evidence="1 2">
    <name type="scientific">Haloactinopolyspora alba</name>
    <dbReference type="NCBI Taxonomy" id="648780"/>
    <lineage>
        <taxon>Bacteria</taxon>
        <taxon>Bacillati</taxon>
        <taxon>Actinomycetota</taxon>
        <taxon>Actinomycetes</taxon>
        <taxon>Jiangellales</taxon>
        <taxon>Jiangellaceae</taxon>
        <taxon>Haloactinopolyspora</taxon>
    </lineage>
</organism>
<name>A0A2P8DWM1_9ACTN</name>
<sequence>MILAVVLRATVDVPAHCWIIEAEQEPATLPDIAKRTDHTVLAVRPVADVDAADAALAVAGLMRTAEWRNLADGADIAPITAMSGVN</sequence>
<comment type="caution">
    <text evidence="1">The sequence shown here is derived from an EMBL/GenBank/DDBJ whole genome shotgun (WGS) entry which is preliminary data.</text>
</comment>
<dbReference type="EMBL" id="PYGE01000013">
    <property type="protein sequence ID" value="PSL01557.1"/>
    <property type="molecule type" value="Genomic_DNA"/>
</dbReference>
<dbReference type="RefSeq" id="WP_129711085.1">
    <property type="nucleotide sequence ID" value="NZ_PYGE01000013.1"/>
</dbReference>
<protein>
    <submittedName>
        <fullName evidence="1">Uncharacterized protein</fullName>
    </submittedName>
</protein>
<reference evidence="1 2" key="1">
    <citation type="submission" date="2018-03" db="EMBL/GenBank/DDBJ databases">
        <title>Genomic Encyclopedia of Archaeal and Bacterial Type Strains, Phase II (KMG-II): from individual species to whole genera.</title>
        <authorList>
            <person name="Goeker M."/>
        </authorList>
    </citation>
    <scope>NUCLEOTIDE SEQUENCE [LARGE SCALE GENOMIC DNA]</scope>
    <source>
        <strain evidence="1 2">DSM 45211</strain>
    </source>
</reference>
<dbReference type="AlphaFoldDB" id="A0A2P8DWM1"/>